<accession>A0AAE1SWW8</accession>
<dbReference type="EMBL" id="JAVYJV010000001">
    <property type="protein sequence ID" value="KAK4379063.1"/>
    <property type="molecule type" value="Genomic_DNA"/>
</dbReference>
<comment type="caution">
    <text evidence="1">The sequence shown here is derived from an EMBL/GenBank/DDBJ whole genome shotgun (WGS) entry which is preliminary data.</text>
</comment>
<name>A0AAE1SWW8_9SOLA</name>
<proteinExistence type="predicted"/>
<evidence type="ECO:0000313" key="2">
    <source>
        <dbReference type="Proteomes" id="UP001291623"/>
    </source>
</evidence>
<evidence type="ECO:0000313" key="1">
    <source>
        <dbReference type="EMBL" id="KAK4379063.1"/>
    </source>
</evidence>
<gene>
    <name evidence="1" type="ORF">RND71_000925</name>
</gene>
<keyword evidence="2" id="KW-1185">Reference proteome</keyword>
<dbReference type="InterPro" id="IPR029045">
    <property type="entry name" value="ClpP/crotonase-like_dom_sf"/>
</dbReference>
<reference evidence="1" key="1">
    <citation type="submission" date="2023-12" db="EMBL/GenBank/DDBJ databases">
        <title>Genome assembly of Anisodus tanguticus.</title>
        <authorList>
            <person name="Wang Y.-J."/>
        </authorList>
    </citation>
    <scope>NUCLEOTIDE SEQUENCE</scope>
    <source>
        <strain evidence="1">KB-2021</strain>
        <tissue evidence="1">Leaf</tissue>
    </source>
</reference>
<sequence length="203" mass="22759">MLSLALALRSGDGESELRRDLRRWLVDVAAPSSIKNPNVVVIILASSCKHFCSGVDLQTLSDVFKETYVADCGRKVMDLALSGHRFNSSEAKNLGLVLYMGVYGAKDLGLVVYMGVHGLGAPSSIKNPHVVVYHPHQFRQELLLRRRPPNTIRRLQRNLRRRLRPQSDGFGFHWSQVLVYMGVYGAKDLGLVVYIDVYGSWCC</sequence>
<dbReference type="Proteomes" id="UP001291623">
    <property type="component" value="Unassembled WGS sequence"/>
</dbReference>
<dbReference type="SUPFAM" id="SSF52096">
    <property type="entry name" value="ClpP/crotonase"/>
    <property type="match status" value="1"/>
</dbReference>
<dbReference type="AlphaFoldDB" id="A0AAE1SWW8"/>
<organism evidence="1 2">
    <name type="scientific">Anisodus tanguticus</name>
    <dbReference type="NCBI Taxonomy" id="243964"/>
    <lineage>
        <taxon>Eukaryota</taxon>
        <taxon>Viridiplantae</taxon>
        <taxon>Streptophyta</taxon>
        <taxon>Embryophyta</taxon>
        <taxon>Tracheophyta</taxon>
        <taxon>Spermatophyta</taxon>
        <taxon>Magnoliopsida</taxon>
        <taxon>eudicotyledons</taxon>
        <taxon>Gunneridae</taxon>
        <taxon>Pentapetalae</taxon>
        <taxon>asterids</taxon>
        <taxon>lamiids</taxon>
        <taxon>Solanales</taxon>
        <taxon>Solanaceae</taxon>
        <taxon>Solanoideae</taxon>
        <taxon>Hyoscyameae</taxon>
        <taxon>Anisodus</taxon>
    </lineage>
</organism>
<protein>
    <submittedName>
        <fullName evidence="1">Uncharacterized protein</fullName>
    </submittedName>
</protein>